<keyword evidence="2" id="KW-0547">Nucleotide-binding</keyword>
<evidence type="ECO:0000256" key="4">
    <source>
        <dbReference type="ARBA" id="ARBA00022967"/>
    </source>
</evidence>
<proteinExistence type="predicted"/>
<dbReference type="Pfam" id="PF00005">
    <property type="entry name" value="ABC_tran"/>
    <property type="match status" value="1"/>
</dbReference>
<evidence type="ECO:0000256" key="1">
    <source>
        <dbReference type="ARBA" id="ARBA00022448"/>
    </source>
</evidence>
<keyword evidence="3 7" id="KW-0067">ATP-binding</keyword>
<dbReference type="GO" id="GO:0005524">
    <property type="term" value="F:ATP binding"/>
    <property type="evidence" value="ECO:0007669"/>
    <property type="project" value="UniProtKB-KW"/>
</dbReference>
<evidence type="ECO:0000256" key="5">
    <source>
        <dbReference type="ARBA" id="ARBA00037066"/>
    </source>
</evidence>
<evidence type="ECO:0000313" key="8">
    <source>
        <dbReference type="Proteomes" id="UP001556636"/>
    </source>
</evidence>
<feature type="domain" description="ABC transporter" evidence="6">
    <location>
        <begin position="4"/>
        <end position="216"/>
    </location>
</feature>
<name>A0ABV3RXT9_9GAMM</name>
<dbReference type="PANTHER" id="PTHR42794">
    <property type="entry name" value="HEMIN IMPORT ATP-BINDING PROTEIN HMUV"/>
    <property type="match status" value="1"/>
</dbReference>
<keyword evidence="8" id="KW-1185">Reference proteome</keyword>
<evidence type="ECO:0000313" key="7">
    <source>
        <dbReference type="EMBL" id="MEX0372964.1"/>
    </source>
</evidence>
<reference evidence="7 8" key="1">
    <citation type="submission" date="2024-02" db="EMBL/GenBank/DDBJ databases">
        <title>New especies of Spiribacter isolated from saline water.</title>
        <authorList>
            <person name="Leon M.J."/>
            <person name="De La Haba R."/>
            <person name="Sanchez-Porro C."/>
            <person name="Ventosa A."/>
        </authorList>
    </citation>
    <scope>NUCLEOTIDE SEQUENCE [LARGE SCALE GENOMIC DNA]</scope>
    <source>
        <strain evidence="8">ag22IC6-196</strain>
    </source>
</reference>
<organism evidence="7 8">
    <name type="scientific">Spiribacter roseus</name>
    <dbReference type="NCBI Taxonomy" id="1855875"/>
    <lineage>
        <taxon>Bacteria</taxon>
        <taxon>Pseudomonadati</taxon>
        <taxon>Pseudomonadota</taxon>
        <taxon>Gammaproteobacteria</taxon>
        <taxon>Chromatiales</taxon>
        <taxon>Ectothiorhodospiraceae</taxon>
        <taxon>Spiribacter</taxon>
    </lineage>
</organism>
<dbReference type="RefSeq" id="WP_367951457.1">
    <property type="nucleotide sequence ID" value="NZ_JBAKFG010000002.1"/>
</dbReference>
<dbReference type="SUPFAM" id="SSF52540">
    <property type="entry name" value="P-loop containing nucleoside triphosphate hydrolases"/>
    <property type="match status" value="1"/>
</dbReference>
<evidence type="ECO:0000256" key="3">
    <source>
        <dbReference type="ARBA" id="ARBA00022840"/>
    </source>
</evidence>
<dbReference type="Gene3D" id="3.40.50.300">
    <property type="entry name" value="P-loop containing nucleotide triphosphate hydrolases"/>
    <property type="match status" value="1"/>
</dbReference>
<accession>A0ABV3RXT9</accession>
<keyword evidence="1" id="KW-0813">Transport</keyword>
<dbReference type="SMART" id="SM00382">
    <property type="entry name" value="AAA"/>
    <property type="match status" value="1"/>
</dbReference>
<dbReference type="PANTHER" id="PTHR42794:SF1">
    <property type="entry name" value="HEMIN IMPORT ATP-BINDING PROTEIN HMUV"/>
    <property type="match status" value="1"/>
</dbReference>
<dbReference type="InterPro" id="IPR027417">
    <property type="entry name" value="P-loop_NTPase"/>
</dbReference>
<protein>
    <submittedName>
        <fullName evidence="7">ATP-binding cassette domain-containing protein</fullName>
    </submittedName>
</protein>
<dbReference type="PROSITE" id="PS50893">
    <property type="entry name" value="ABC_TRANSPORTER_2"/>
    <property type="match status" value="1"/>
</dbReference>
<evidence type="ECO:0000259" key="6">
    <source>
        <dbReference type="PROSITE" id="PS50893"/>
    </source>
</evidence>
<dbReference type="EMBL" id="JBAKFG010000002">
    <property type="protein sequence ID" value="MEX0372964.1"/>
    <property type="molecule type" value="Genomic_DNA"/>
</dbReference>
<comment type="caution">
    <text evidence="7">The sequence shown here is derived from an EMBL/GenBank/DDBJ whole genome shotgun (WGS) entry which is preliminary data.</text>
</comment>
<dbReference type="InterPro" id="IPR003593">
    <property type="entry name" value="AAA+_ATPase"/>
</dbReference>
<evidence type="ECO:0000256" key="2">
    <source>
        <dbReference type="ARBA" id="ARBA00022741"/>
    </source>
</evidence>
<gene>
    <name evidence="7" type="ORF">V6X51_05880</name>
</gene>
<dbReference type="Proteomes" id="UP001556636">
    <property type="component" value="Unassembled WGS sequence"/>
</dbReference>
<dbReference type="InterPro" id="IPR003439">
    <property type="entry name" value="ABC_transporter-like_ATP-bd"/>
</dbReference>
<comment type="function">
    <text evidence="5">Part of the ABC transporter complex HmuTUV involved in hemin import. Responsible for energy coupling to the transport system.</text>
</comment>
<sequence length="216" mass="23349">MSPLVLRGARADYGDTPVLGPLDLDIAAGERVALVGRSGAGKSTLLALLHDRERPDIALMPQDLGLVDTLSVFHNVYMGRLSHHSTAYNLANLIRPFRREVTAVTAVLERLDMTATLWARTGELCGGQRQRVAVARALFQAGNVLLADEPVSALDGPRTERVMEALTEQYETAVIAMHDLPLARRYADRLIGIRDGLIALDGPADAVAAESLDALY</sequence>
<keyword evidence="4" id="KW-1278">Translocase</keyword>